<accession>A0A6J6IGR3</accession>
<feature type="transmembrane region" description="Helical" evidence="12">
    <location>
        <begin position="143"/>
        <end position="165"/>
    </location>
</feature>
<evidence type="ECO:0000256" key="3">
    <source>
        <dbReference type="ARBA" id="ARBA00022692"/>
    </source>
</evidence>
<feature type="transmembrane region" description="Helical" evidence="12">
    <location>
        <begin position="255"/>
        <end position="273"/>
    </location>
</feature>
<comment type="pathway">
    <text evidence="11">Porphyrin-containing compound metabolism.</text>
</comment>
<evidence type="ECO:0000256" key="5">
    <source>
        <dbReference type="ARBA" id="ARBA00022989"/>
    </source>
</evidence>
<evidence type="ECO:0000256" key="10">
    <source>
        <dbReference type="ARBA" id="ARBA00023157"/>
    </source>
</evidence>
<dbReference type="GO" id="GO:0046872">
    <property type="term" value="F:metal ion binding"/>
    <property type="evidence" value="ECO:0007669"/>
    <property type="project" value="UniProtKB-KW"/>
</dbReference>
<evidence type="ECO:0000256" key="7">
    <source>
        <dbReference type="ARBA" id="ARBA00023004"/>
    </source>
</evidence>
<evidence type="ECO:0000313" key="13">
    <source>
        <dbReference type="EMBL" id="CAB4623671.1"/>
    </source>
</evidence>
<keyword evidence="2" id="KW-1003">Cell membrane</keyword>
<dbReference type="InterPro" id="IPR050450">
    <property type="entry name" value="COX15/CtaA_HemeA_synthase"/>
</dbReference>
<feature type="transmembrane region" description="Helical" evidence="12">
    <location>
        <begin position="111"/>
        <end position="131"/>
    </location>
</feature>
<dbReference type="PANTHER" id="PTHR35457:SF1">
    <property type="entry name" value="HEME A SYNTHASE"/>
    <property type="match status" value="1"/>
</dbReference>
<keyword evidence="10" id="KW-1015">Disulfide bond</keyword>
<feature type="transmembrane region" description="Helical" evidence="12">
    <location>
        <begin position="171"/>
        <end position="192"/>
    </location>
</feature>
<evidence type="ECO:0000256" key="1">
    <source>
        <dbReference type="ARBA" id="ARBA00004141"/>
    </source>
</evidence>
<feature type="transmembrane region" description="Helical" evidence="12">
    <location>
        <begin position="316"/>
        <end position="336"/>
    </location>
</feature>
<evidence type="ECO:0000256" key="11">
    <source>
        <dbReference type="ARBA" id="ARBA00023444"/>
    </source>
</evidence>
<protein>
    <submittedName>
        <fullName evidence="13">Unannotated protein</fullName>
    </submittedName>
</protein>
<keyword evidence="9 12" id="KW-0472">Membrane</keyword>
<name>A0A6J6IGR3_9ZZZZ</name>
<evidence type="ECO:0000256" key="2">
    <source>
        <dbReference type="ARBA" id="ARBA00022475"/>
    </source>
</evidence>
<comment type="subcellular location">
    <subcellularLocation>
        <location evidence="1">Membrane</location>
        <topology evidence="1">Multi-pass membrane protein</topology>
    </subcellularLocation>
</comment>
<evidence type="ECO:0000256" key="9">
    <source>
        <dbReference type="ARBA" id="ARBA00023136"/>
    </source>
</evidence>
<dbReference type="GO" id="GO:0006784">
    <property type="term" value="P:heme A biosynthetic process"/>
    <property type="evidence" value="ECO:0007669"/>
    <property type="project" value="InterPro"/>
</dbReference>
<keyword evidence="8" id="KW-0350">Heme biosynthesis</keyword>
<reference evidence="13" key="1">
    <citation type="submission" date="2020-05" db="EMBL/GenBank/DDBJ databases">
        <authorList>
            <person name="Chiriac C."/>
            <person name="Salcher M."/>
            <person name="Ghai R."/>
            <person name="Kavagutti S V."/>
        </authorList>
    </citation>
    <scope>NUCLEOTIDE SEQUENCE</scope>
</reference>
<evidence type="ECO:0000256" key="8">
    <source>
        <dbReference type="ARBA" id="ARBA00023133"/>
    </source>
</evidence>
<organism evidence="13">
    <name type="scientific">freshwater metagenome</name>
    <dbReference type="NCBI Taxonomy" id="449393"/>
    <lineage>
        <taxon>unclassified sequences</taxon>
        <taxon>metagenomes</taxon>
        <taxon>ecological metagenomes</taxon>
    </lineage>
</organism>
<dbReference type="EMBL" id="CAEZVM010000001">
    <property type="protein sequence ID" value="CAB4623671.1"/>
    <property type="molecule type" value="Genomic_DNA"/>
</dbReference>
<dbReference type="GO" id="GO:0016020">
    <property type="term" value="C:membrane"/>
    <property type="evidence" value="ECO:0007669"/>
    <property type="project" value="UniProtKB-SubCell"/>
</dbReference>
<dbReference type="PANTHER" id="PTHR35457">
    <property type="entry name" value="HEME A SYNTHASE"/>
    <property type="match status" value="1"/>
</dbReference>
<keyword evidence="4" id="KW-0479">Metal-binding</keyword>
<keyword evidence="6" id="KW-0560">Oxidoreductase</keyword>
<dbReference type="GO" id="GO:0016491">
    <property type="term" value="F:oxidoreductase activity"/>
    <property type="evidence" value="ECO:0007669"/>
    <property type="project" value="UniProtKB-KW"/>
</dbReference>
<feature type="transmembrane region" description="Helical" evidence="12">
    <location>
        <begin position="213"/>
        <end position="235"/>
    </location>
</feature>
<sequence>MLTSTTRLQAAEFPHENHAKLVVSSKFTNIALARRDREMSGSYMTLIRAIFSPERLKVYAIASLASQIMIVVTGGLVRLTGSGLGCPTWPRCTEDSFVTVPEMGWHGIIEFGNRLLTFVLVIIALLTFIVVRRTSKSLRFGLTWPALLLGLGIIAQALLGGLTVLTGLNSWVVGAHFLLSGVLISIAAVLTWRVYSPEHSPISYWAVNLSWPIFVVGWAAVVVGVVVTGAGPHAGDAATPRNGFDLEVWQHYHSYPAYLMTLLIAVAFFLTAASLQSSRLSNPAYISLGSLLLVSVMQAILGVVQSNLGVPALMAGAHMFGAAVIIAFLTFQLLALRSRYQRFGRN</sequence>
<dbReference type="AlphaFoldDB" id="A0A6J6IGR3"/>
<evidence type="ECO:0000256" key="12">
    <source>
        <dbReference type="SAM" id="Phobius"/>
    </source>
</evidence>
<dbReference type="InterPro" id="IPR003780">
    <property type="entry name" value="COX15/CtaA_fam"/>
</dbReference>
<feature type="transmembrane region" description="Helical" evidence="12">
    <location>
        <begin position="285"/>
        <end position="304"/>
    </location>
</feature>
<dbReference type="Pfam" id="PF02628">
    <property type="entry name" value="COX15-CtaA"/>
    <property type="match status" value="1"/>
</dbReference>
<keyword evidence="3 12" id="KW-0812">Transmembrane</keyword>
<feature type="transmembrane region" description="Helical" evidence="12">
    <location>
        <begin position="58"/>
        <end position="77"/>
    </location>
</feature>
<evidence type="ECO:0000256" key="6">
    <source>
        <dbReference type="ARBA" id="ARBA00023002"/>
    </source>
</evidence>
<gene>
    <name evidence="13" type="ORF">UFOPK2032_00050</name>
</gene>
<proteinExistence type="predicted"/>
<keyword evidence="7" id="KW-0408">Iron</keyword>
<evidence type="ECO:0000256" key="4">
    <source>
        <dbReference type="ARBA" id="ARBA00022723"/>
    </source>
</evidence>
<keyword evidence="5 12" id="KW-1133">Transmembrane helix</keyword>